<feature type="transmembrane region" description="Helical" evidence="1">
    <location>
        <begin position="70"/>
        <end position="91"/>
    </location>
</feature>
<feature type="domain" description="Potassium channel" evidence="2">
    <location>
        <begin position="44"/>
        <end position="124"/>
    </location>
</feature>
<reference evidence="3" key="2">
    <citation type="submission" date="2024-07" db="EMBL/GenBank/DDBJ databases">
        <title>A complete genome sequence for Pseudomonas syringae USA007.</title>
        <authorList>
            <person name="Baltrus D.A."/>
        </authorList>
    </citation>
    <scope>NUCLEOTIDE SEQUENCE</scope>
    <source>
        <strain evidence="3">USA007</strain>
    </source>
</reference>
<dbReference type="GO" id="GO:0034220">
    <property type="term" value="P:monoatomic ion transmembrane transport"/>
    <property type="evidence" value="ECO:0007669"/>
    <property type="project" value="UniProtKB-KW"/>
</dbReference>
<feature type="transmembrane region" description="Helical" evidence="1">
    <location>
        <begin position="103"/>
        <end position="123"/>
    </location>
</feature>
<organism evidence="3">
    <name type="scientific">Pseudomonas syringae USA007</name>
    <dbReference type="NCBI Taxonomy" id="1357288"/>
    <lineage>
        <taxon>Bacteria</taxon>
        <taxon>Pseudomonadati</taxon>
        <taxon>Pseudomonadota</taxon>
        <taxon>Gammaproteobacteria</taxon>
        <taxon>Pseudomonadales</taxon>
        <taxon>Pseudomonadaceae</taxon>
        <taxon>Pseudomonas</taxon>
        <taxon>Pseudomonas syringae</taxon>
    </lineage>
</organism>
<evidence type="ECO:0000313" key="3">
    <source>
        <dbReference type="EMBL" id="XCN79178.1"/>
    </source>
</evidence>
<reference evidence="3" key="1">
    <citation type="journal article" date="2014" name="Genome Announc.">
        <title>Draft Genome Sequences of a Phylogenetically Diverse Suite of Pseudomonas syringae Strains from Multiple Source Populations.</title>
        <authorList>
            <person name="Baltrus D.A."/>
            <person name="Yourstone S."/>
            <person name="Lind A."/>
            <person name="Guilbaud C."/>
            <person name="Sands D.C."/>
            <person name="Jones C.D."/>
            <person name="Morris C.E."/>
            <person name="Dangl J.L."/>
        </authorList>
    </citation>
    <scope>NUCLEOTIDE SEQUENCE</scope>
    <source>
        <strain evidence="3">USA007</strain>
    </source>
</reference>
<proteinExistence type="predicted"/>
<keyword evidence="1" id="KW-0472">Membrane</keyword>
<protein>
    <submittedName>
        <fullName evidence="3">Potassium channel family protein</fullName>
    </submittedName>
</protein>
<keyword evidence="3" id="KW-0407">Ion channel</keyword>
<dbReference type="AlphaFoldDB" id="A0AAU8MCN3"/>
<evidence type="ECO:0000259" key="2">
    <source>
        <dbReference type="Pfam" id="PF07885"/>
    </source>
</evidence>
<keyword evidence="1" id="KW-0812">Transmembrane</keyword>
<dbReference type="InterPro" id="IPR013099">
    <property type="entry name" value="K_chnl_dom"/>
</dbReference>
<sequence>MKSTDTSQQFNITISEPHDKGVLTTKIGRKIENVSFEDLLAVALLALIISTEFFYIFTPLGYGLNTNQPWSINLALNSLYFSLVTFTTLGYGDISPVGAGRVVAVILVMCGLIIMTLTIGKVASERQQSLLLLLHTSDCQRRITGFIDDLESYLNSLNNASGCTRHIKVGDVKIQLNGLKHLLEAIENYVAFHLYQSKMIDFGNDTSMIMLLRKKEEVSDVLITIFRSGIADKVVCSRCLSLSRKLAFFEALIFKFQSQKQLSIKMGAGWRCSFMGFRNKFFLKKSKVHIVKVAASPLKRKYESIREIAKKEPSELLFSQVEEILLPGPRTQWPPHQDKRVALELEISRKLAQFCIKTLIQRGVC</sequence>
<dbReference type="EMBL" id="CP159278">
    <property type="protein sequence ID" value="XCN79178.1"/>
    <property type="molecule type" value="Genomic_DNA"/>
</dbReference>
<evidence type="ECO:0000256" key="1">
    <source>
        <dbReference type="SAM" id="Phobius"/>
    </source>
</evidence>
<feature type="transmembrane region" description="Helical" evidence="1">
    <location>
        <begin position="39"/>
        <end position="58"/>
    </location>
</feature>
<dbReference type="SUPFAM" id="SSF81324">
    <property type="entry name" value="Voltage-gated potassium channels"/>
    <property type="match status" value="1"/>
</dbReference>
<dbReference type="RefSeq" id="WP_024657191.1">
    <property type="nucleotide sequence ID" value="NZ_CP159278.1"/>
</dbReference>
<accession>A0AAU8MCN3</accession>
<gene>
    <name evidence="3" type="ORF">N027_06590</name>
</gene>
<dbReference type="Gene3D" id="1.10.287.70">
    <property type="match status" value="1"/>
</dbReference>
<keyword evidence="3" id="KW-0813">Transport</keyword>
<name>A0AAU8MCN3_PSESX</name>
<dbReference type="Pfam" id="PF07885">
    <property type="entry name" value="Ion_trans_2"/>
    <property type="match status" value="1"/>
</dbReference>
<keyword evidence="1" id="KW-1133">Transmembrane helix</keyword>
<keyword evidence="3" id="KW-0406">Ion transport</keyword>